<dbReference type="RefSeq" id="WP_176391985.1">
    <property type="nucleotide sequence ID" value="NZ_FPAA01000005.1"/>
</dbReference>
<dbReference type="AlphaFoldDB" id="A0A1I6RNZ7"/>
<organism evidence="2 3">
    <name type="scientific">Marininema halotolerans</name>
    <dbReference type="NCBI Taxonomy" id="1155944"/>
    <lineage>
        <taxon>Bacteria</taxon>
        <taxon>Bacillati</taxon>
        <taxon>Bacillota</taxon>
        <taxon>Bacilli</taxon>
        <taxon>Bacillales</taxon>
        <taxon>Thermoactinomycetaceae</taxon>
        <taxon>Marininema</taxon>
    </lineage>
</organism>
<dbReference type="InterPro" id="IPR055259">
    <property type="entry name" value="YkvP/CgeB_Glyco_trans-like"/>
</dbReference>
<name>A0A1I6RNZ7_9BACL</name>
<gene>
    <name evidence="2" type="ORF">SAMN05444972_105249</name>
</gene>
<dbReference type="Proteomes" id="UP000198660">
    <property type="component" value="Unassembled WGS sequence"/>
</dbReference>
<sequence>MRLLFISRGIGSLANLNPNMITALRRLERELPSFQLVSLPTFDKKQLDRVVRRQRPDIALVMRGFAVPSSLIHYLREKRIPVGVWLADDPYHLTDSFHIVRPYHFAITQEASCAPVYRSRGKPCYFLPLGVNPSIYRPMTVEKKYESDICLIANAFPARIQIVDQLAPYLKTKRLVLIGKWWDRLRNYGSLQRFVQHTEVPPAEVVRYYNGAKIVLNIHRSCNDIKKNPKNIPAYSPNNRTFDIAACRSFQLVSHRRDLNQFYHVGSDIISYHTPVDLVKKLDFYLDHPEKRRVMAERAFRHTLREHTYDVRVRRLYRILHHYLTTYKRKPKRRVKYRLKKKRKK</sequence>
<evidence type="ECO:0000313" key="2">
    <source>
        <dbReference type="EMBL" id="SFS66412.1"/>
    </source>
</evidence>
<keyword evidence="3" id="KW-1185">Reference proteome</keyword>
<dbReference type="Pfam" id="PF13524">
    <property type="entry name" value="Glyco_trans_1_2"/>
    <property type="match status" value="1"/>
</dbReference>
<reference evidence="3" key="1">
    <citation type="submission" date="2016-10" db="EMBL/GenBank/DDBJ databases">
        <authorList>
            <person name="Varghese N."/>
            <person name="Submissions S."/>
        </authorList>
    </citation>
    <scope>NUCLEOTIDE SEQUENCE [LARGE SCALE GENOMIC DNA]</scope>
    <source>
        <strain evidence="3">DSM 45789</strain>
    </source>
</reference>
<accession>A0A1I6RNZ7</accession>
<dbReference type="EMBL" id="FPAA01000005">
    <property type="protein sequence ID" value="SFS66412.1"/>
    <property type="molecule type" value="Genomic_DNA"/>
</dbReference>
<protein>
    <submittedName>
        <fullName evidence="2">Spore maturation protein CgeB</fullName>
    </submittedName>
</protein>
<evidence type="ECO:0000313" key="3">
    <source>
        <dbReference type="Proteomes" id="UP000198660"/>
    </source>
</evidence>
<evidence type="ECO:0000259" key="1">
    <source>
        <dbReference type="Pfam" id="PF13524"/>
    </source>
</evidence>
<feature type="domain" description="Spore protein YkvP/CgeB glycosyl transferase-like" evidence="1">
    <location>
        <begin position="170"/>
        <end position="316"/>
    </location>
</feature>
<proteinExistence type="predicted"/>
<dbReference type="SUPFAM" id="SSF53756">
    <property type="entry name" value="UDP-Glycosyltransferase/glycogen phosphorylase"/>
    <property type="match status" value="1"/>
</dbReference>